<dbReference type="EMBL" id="JBHSYS010000001">
    <property type="protein sequence ID" value="MFC6956690.1"/>
    <property type="molecule type" value="Genomic_DNA"/>
</dbReference>
<dbReference type="Gene3D" id="1.50.10.20">
    <property type="match status" value="1"/>
</dbReference>
<proteinExistence type="predicted"/>
<evidence type="ECO:0008006" key="3">
    <source>
        <dbReference type="Google" id="ProtNLM"/>
    </source>
</evidence>
<name>A0ABW2D5B6_9ACTN</name>
<dbReference type="InterPro" id="IPR008930">
    <property type="entry name" value="Terpenoid_cyclase/PrenylTrfase"/>
</dbReference>
<accession>A0ABW2D5B6</accession>
<gene>
    <name evidence="1" type="ORF">ACFQS3_05715</name>
</gene>
<reference evidence="2" key="1">
    <citation type="journal article" date="2019" name="Int. J. Syst. Evol. Microbiol.">
        <title>The Global Catalogue of Microorganisms (GCM) 10K type strain sequencing project: providing services to taxonomists for standard genome sequencing and annotation.</title>
        <authorList>
            <consortium name="The Broad Institute Genomics Platform"/>
            <consortium name="The Broad Institute Genome Sequencing Center for Infectious Disease"/>
            <person name="Wu L."/>
            <person name="Ma J."/>
        </authorList>
    </citation>
    <scope>NUCLEOTIDE SEQUENCE [LARGE SCALE GENOMIC DNA]</scope>
    <source>
        <strain evidence="2">KACC 12634</strain>
    </source>
</reference>
<sequence length="271" mass="29680">MESRGVTGSVIDSERFAVERLFATAGDFMDSGDVPADRGLLGRQRSDGSVSWGDHRFNGVEETARLLLALKAIGRPRDCFIELALQFLSKQIRRDDGSVRSSSDAIDQGWPEGPILDRAANPHFLEGVGIRRTYPAALTLIALAAWGGALRDIDLVKGFLLNEFPSGMWGAFPESEPRPAYTAAACFALIAAGVPRSELKPAAAYLRSAQRRDGHWPKEEDVWSVRKSTSDLISVSRIDTTAWCSTALLMLGGPRNGRAAARARRYLKYRT</sequence>
<keyword evidence="2" id="KW-1185">Reference proteome</keyword>
<comment type="caution">
    <text evidence="1">The sequence shown here is derived from an EMBL/GenBank/DDBJ whole genome shotgun (WGS) entry which is preliminary data.</text>
</comment>
<dbReference type="SUPFAM" id="SSF48239">
    <property type="entry name" value="Terpenoid cyclases/Protein prenyltransferases"/>
    <property type="match status" value="2"/>
</dbReference>
<evidence type="ECO:0000313" key="1">
    <source>
        <dbReference type="EMBL" id="MFC6956690.1"/>
    </source>
</evidence>
<evidence type="ECO:0000313" key="2">
    <source>
        <dbReference type="Proteomes" id="UP001596470"/>
    </source>
</evidence>
<protein>
    <recommendedName>
        <fullName evidence="3">Squalene cyclase C-terminal domain-containing protein</fullName>
    </recommendedName>
</protein>
<dbReference type="RefSeq" id="WP_382355049.1">
    <property type="nucleotide sequence ID" value="NZ_JBHMBP010000004.1"/>
</dbReference>
<organism evidence="1 2">
    <name type="scientific">Glycomyces mayteni</name>
    <dbReference type="NCBI Taxonomy" id="543887"/>
    <lineage>
        <taxon>Bacteria</taxon>
        <taxon>Bacillati</taxon>
        <taxon>Actinomycetota</taxon>
        <taxon>Actinomycetes</taxon>
        <taxon>Glycomycetales</taxon>
        <taxon>Glycomycetaceae</taxon>
        <taxon>Glycomyces</taxon>
    </lineage>
</organism>
<dbReference type="Proteomes" id="UP001596470">
    <property type="component" value="Unassembled WGS sequence"/>
</dbReference>